<feature type="compositionally biased region" description="Basic and acidic residues" evidence="1">
    <location>
        <begin position="80"/>
        <end position="117"/>
    </location>
</feature>
<proteinExistence type="predicted"/>
<dbReference type="Pfam" id="PF11350">
    <property type="entry name" value="DUF3152"/>
    <property type="match status" value="1"/>
</dbReference>
<evidence type="ECO:0000259" key="2">
    <source>
        <dbReference type="Pfam" id="PF11350"/>
    </source>
</evidence>
<dbReference type="InterPro" id="IPR022603">
    <property type="entry name" value="DUF3152"/>
</dbReference>
<dbReference type="SUPFAM" id="SSF55486">
    <property type="entry name" value="Metalloproteases ('zincins'), catalytic domain"/>
    <property type="match status" value="1"/>
</dbReference>
<gene>
    <name evidence="3" type="ORF">ACFPRH_33610</name>
</gene>
<evidence type="ECO:0000313" key="4">
    <source>
        <dbReference type="Proteomes" id="UP001596160"/>
    </source>
</evidence>
<dbReference type="EMBL" id="JBHSKP010000039">
    <property type="protein sequence ID" value="MFC5156663.1"/>
    <property type="molecule type" value="Genomic_DNA"/>
</dbReference>
<evidence type="ECO:0000313" key="3">
    <source>
        <dbReference type="EMBL" id="MFC5156663.1"/>
    </source>
</evidence>
<feature type="compositionally biased region" description="Low complexity" evidence="1">
    <location>
        <begin position="26"/>
        <end position="37"/>
    </location>
</feature>
<feature type="compositionally biased region" description="Basic residues" evidence="1">
    <location>
        <begin position="13"/>
        <end position="25"/>
    </location>
</feature>
<organism evidence="3 4">
    <name type="scientific">Streptomyces amakusaensis</name>
    <dbReference type="NCBI Taxonomy" id="67271"/>
    <lineage>
        <taxon>Bacteria</taxon>
        <taxon>Bacillati</taxon>
        <taxon>Actinomycetota</taxon>
        <taxon>Actinomycetes</taxon>
        <taxon>Kitasatosporales</taxon>
        <taxon>Streptomycetaceae</taxon>
        <taxon>Streptomyces</taxon>
    </lineage>
</organism>
<sequence length="322" mass="34554">MGRRAPGRSSRADRRRARVRRRRRALASAVALAFVPAGLGGAALLGWPGDGDGTGTRAGDRPAPATSTAARPTPPPDGPKQPEPEPEPEQRKPEPKKPAPKKPEPKKPAPKKPEPKKPAPKKPAPKEPKHPEVSVPATGPGTFTPVRLSGERHGRGPVRRFRVEIEDGVRLPGPATARAVSDVLGHPRGWTRDSSYGFQLVESGPVDFTVKVATPGTTDRLCFVTTPASRGKVNCRVGHDVVVNLKLWTRGSPRFDGPVEEYRALIINHEVGHELGRGHETCPGPGLPAPAMMQQIKGLLGCEANAWPYDTEGRYVRGPSVP</sequence>
<reference evidence="4" key="1">
    <citation type="journal article" date="2019" name="Int. J. Syst. Evol. Microbiol.">
        <title>The Global Catalogue of Microorganisms (GCM) 10K type strain sequencing project: providing services to taxonomists for standard genome sequencing and annotation.</title>
        <authorList>
            <consortium name="The Broad Institute Genomics Platform"/>
            <consortium name="The Broad Institute Genome Sequencing Center for Infectious Disease"/>
            <person name="Wu L."/>
            <person name="Ma J."/>
        </authorList>
    </citation>
    <scope>NUCLEOTIDE SEQUENCE [LARGE SCALE GENOMIC DNA]</scope>
    <source>
        <strain evidence="4">PCU 266</strain>
    </source>
</reference>
<feature type="compositionally biased region" description="Low complexity" evidence="1">
    <location>
        <begin position="57"/>
        <end position="71"/>
    </location>
</feature>
<feature type="domain" description="DUF3152" evidence="2">
    <location>
        <begin position="134"/>
        <end position="299"/>
    </location>
</feature>
<comment type="caution">
    <text evidence="3">The sequence shown here is derived from an EMBL/GenBank/DDBJ whole genome shotgun (WGS) entry which is preliminary data.</text>
</comment>
<accession>A0ABW0ASA7</accession>
<evidence type="ECO:0000256" key="1">
    <source>
        <dbReference type="SAM" id="MobiDB-lite"/>
    </source>
</evidence>
<feature type="region of interest" description="Disordered" evidence="1">
    <location>
        <begin position="1"/>
        <end position="157"/>
    </location>
</feature>
<feature type="compositionally biased region" description="Gly residues" evidence="1">
    <location>
        <begin position="38"/>
        <end position="56"/>
    </location>
</feature>
<protein>
    <submittedName>
        <fullName evidence="3">DUF3152 domain-containing protein</fullName>
    </submittedName>
</protein>
<keyword evidence="4" id="KW-1185">Reference proteome</keyword>
<dbReference type="RefSeq" id="WP_344484100.1">
    <property type="nucleotide sequence ID" value="NZ_BAAASB010000023.1"/>
</dbReference>
<name>A0ABW0ASA7_9ACTN</name>
<dbReference type="Proteomes" id="UP001596160">
    <property type="component" value="Unassembled WGS sequence"/>
</dbReference>